<dbReference type="GeneID" id="25295650"/>
<feature type="region of interest" description="Disordered" evidence="1">
    <location>
        <begin position="71"/>
        <end position="90"/>
    </location>
</feature>
<accession>A0A0D2ILG8</accession>
<dbReference type="EMBL" id="KN847479">
    <property type="protein sequence ID" value="KIX04026.1"/>
    <property type="molecule type" value="Genomic_DNA"/>
</dbReference>
<reference evidence="2 3" key="1">
    <citation type="submission" date="2015-01" db="EMBL/GenBank/DDBJ databases">
        <title>The Genome Sequence of Rhinocladiella mackenzie CBS 650.93.</title>
        <authorList>
            <consortium name="The Broad Institute Genomics Platform"/>
            <person name="Cuomo C."/>
            <person name="de Hoog S."/>
            <person name="Gorbushina A."/>
            <person name="Stielow B."/>
            <person name="Teixiera M."/>
            <person name="Abouelleil A."/>
            <person name="Chapman S.B."/>
            <person name="Priest M."/>
            <person name="Young S.K."/>
            <person name="Wortman J."/>
            <person name="Nusbaum C."/>
            <person name="Birren B."/>
        </authorList>
    </citation>
    <scope>NUCLEOTIDE SEQUENCE [LARGE SCALE GENOMIC DNA]</scope>
    <source>
        <strain evidence="2 3">CBS 650.93</strain>
    </source>
</reference>
<name>A0A0D2ILG8_9EURO</name>
<dbReference type="VEuPathDB" id="FungiDB:Z518_07579"/>
<keyword evidence="3" id="KW-1185">Reference proteome</keyword>
<proteinExistence type="predicted"/>
<evidence type="ECO:0000256" key="1">
    <source>
        <dbReference type="SAM" id="MobiDB-lite"/>
    </source>
</evidence>
<dbReference type="RefSeq" id="XP_013271162.1">
    <property type="nucleotide sequence ID" value="XM_013415708.1"/>
</dbReference>
<dbReference type="Proteomes" id="UP000053617">
    <property type="component" value="Unassembled WGS sequence"/>
</dbReference>
<evidence type="ECO:0000313" key="2">
    <source>
        <dbReference type="EMBL" id="KIX04026.1"/>
    </source>
</evidence>
<evidence type="ECO:0000313" key="3">
    <source>
        <dbReference type="Proteomes" id="UP000053617"/>
    </source>
</evidence>
<dbReference type="AlphaFoldDB" id="A0A0D2ILG8"/>
<sequence>MTQALWPSQPSLMVIEENGLSSRYNQRMTEQESEDSKPILLRLNEEGASREARTEEAVVDTLRRNLRLINRQNQPLAQPQGGALPTGTSDAFFSVQNRSQSEVTATTSSGNRHPELVAASAPQNYNLIGGDDILSVQGTANWPRVALDQFESN</sequence>
<organism evidence="2 3">
    <name type="scientific">Rhinocladiella mackenziei CBS 650.93</name>
    <dbReference type="NCBI Taxonomy" id="1442369"/>
    <lineage>
        <taxon>Eukaryota</taxon>
        <taxon>Fungi</taxon>
        <taxon>Dikarya</taxon>
        <taxon>Ascomycota</taxon>
        <taxon>Pezizomycotina</taxon>
        <taxon>Eurotiomycetes</taxon>
        <taxon>Chaetothyriomycetidae</taxon>
        <taxon>Chaetothyriales</taxon>
        <taxon>Herpotrichiellaceae</taxon>
        <taxon>Rhinocladiella</taxon>
    </lineage>
</organism>
<gene>
    <name evidence="2" type="ORF">Z518_07579</name>
</gene>
<dbReference type="HOGENOM" id="CLU_1714304_0_0_1"/>
<protein>
    <submittedName>
        <fullName evidence="2">Uncharacterized protein</fullName>
    </submittedName>
</protein>